<dbReference type="SUPFAM" id="SSF47323">
    <property type="entry name" value="Anticodon-binding domain of a subclass of class I aminoacyl-tRNA synthetases"/>
    <property type="match status" value="1"/>
</dbReference>
<dbReference type="GO" id="GO:0006423">
    <property type="term" value="P:cysteinyl-tRNA aminoacylation"/>
    <property type="evidence" value="ECO:0007669"/>
    <property type="project" value="UniProtKB-UniRule"/>
</dbReference>
<evidence type="ECO:0000259" key="14">
    <source>
        <dbReference type="SMART" id="SM00840"/>
    </source>
</evidence>
<feature type="binding site" evidence="13">
    <location>
        <position position="236"/>
    </location>
    <ligand>
        <name>Zn(2+)</name>
        <dbReference type="ChEBI" id="CHEBI:29105"/>
    </ligand>
</feature>
<evidence type="ECO:0000256" key="1">
    <source>
        <dbReference type="ARBA" id="ARBA00004496"/>
    </source>
</evidence>
<reference evidence="16" key="1">
    <citation type="submission" date="2015-03" db="EMBL/GenBank/DDBJ databases">
        <authorList>
            <person name="Urmite Genomes"/>
        </authorList>
    </citation>
    <scope>NUCLEOTIDE SEQUENCE [LARGE SCALE GENOMIC DNA]</scope>
    <source>
        <strain evidence="16">FF10</strain>
    </source>
</reference>
<feature type="short sequence motif" description="'HIGH' region" evidence="13">
    <location>
        <begin position="30"/>
        <end position="40"/>
    </location>
</feature>
<dbReference type="Pfam" id="PF09190">
    <property type="entry name" value="DALR_2"/>
    <property type="match status" value="1"/>
</dbReference>
<dbReference type="EMBL" id="CTEN01000006">
    <property type="protein sequence ID" value="CQR25988.1"/>
    <property type="molecule type" value="Genomic_DNA"/>
</dbReference>
<dbReference type="FunFam" id="3.40.50.620:FF:000130">
    <property type="entry name" value="Cysteine--tRNA ligase"/>
    <property type="match status" value="1"/>
</dbReference>
<evidence type="ECO:0000256" key="3">
    <source>
        <dbReference type="ARBA" id="ARBA00011245"/>
    </source>
</evidence>
<dbReference type="InterPro" id="IPR056411">
    <property type="entry name" value="CysS_C"/>
</dbReference>
<sequence length="447" mass="50674">MIKIYDTMTRTLRDFVPIEENKVKMYVCGPTVYNYIHIGNARSVVAFDTIRRYFEYRGYDVTYISNFTDVDDKIIKGAAEAGMDTKAFSDKFIAAFLEDVQKLGVKPASKNPRVIDYMDEIIDFVQALIDKGFAYEAAGDVYFRVAKSKNYAQLANKTLADLEVGASGRVDNEADIKEHPFDFALWKSAKAGEVSWESPWGAGRPGWHIECSVMATEILGQTIDIHGGGADLEFPHHTNEIAQSEAKTGCTFANYWMHNAMLNIDNEKMSKSLGNFVTAHDMLERIDGQVLRFFLATQHYRRPLNYTEKAIQDAQTNLKYLKNTFNQLFTDQVEVGKWQELLSDFEGAMDDDFNTANGITLVFDMAKWINSGNYNEQIKADFAKVLGVFGIVFQEEVLDADIEKLIEERQAARSARDFATADRIRDELAAQGIKLLDTKDGVRWTRD</sequence>
<evidence type="ECO:0000256" key="8">
    <source>
        <dbReference type="ARBA" id="ARBA00022833"/>
    </source>
</evidence>
<dbReference type="PRINTS" id="PR00983">
    <property type="entry name" value="TRNASYNTHCYS"/>
</dbReference>
<feature type="binding site" evidence="13">
    <location>
        <position position="28"/>
    </location>
    <ligand>
        <name>Zn(2+)</name>
        <dbReference type="ChEBI" id="CHEBI:29105"/>
    </ligand>
</feature>
<accession>A0A0E4H691</accession>
<dbReference type="EC" id="6.1.1.16" evidence="13"/>
<comment type="similarity">
    <text evidence="2 13">Belongs to the class-I aminoacyl-tRNA synthetase family.</text>
</comment>
<dbReference type="STRING" id="1608583.BN1356_02333"/>
<comment type="catalytic activity">
    <reaction evidence="12 13">
        <text>tRNA(Cys) + L-cysteine + ATP = L-cysteinyl-tRNA(Cys) + AMP + diphosphate</text>
        <dbReference type="Rhea" id="RHEA:17773"/>
        <dbReference type="Rhea" id="RHEA-COMP:9661"/>
        <dbReference type="Rhea" id="RHEA-COMP:9679"/>
        <dbReference type="ChEBI" id="CHEBI:30616"/>
        <dbReference type="ChEBI" id="CHEBI:33019"/>
        <dbReference type="ChEBI" id="CHEBI:35235"/>
        <dbReference type="ChEBI" id="CHEBI:78442"/>
        <dbReference type="ChEBI" id="CHEBI:78517"/>
        <dbReference type="ChEBI" id="CHEBI:456215"/>
        <dbReference type="EC" id="6.1.1.16"/>
    </reaction>
</comment>
<keyword evidence="16" id="KW-1185">Reference proteome</keyword>
<keyword evidence="9 13" id="KW-0067">ATP-binding</keyword>
<dbReference type="GO" id="GO:0005524">
    <property type="term" value="F:ATP binding"/>
    <property type="evidence" value="ECO:0007669"/>
    <property type="project" value="UniProtKB-UniRule"/>
</dbReference>
<keyword evidence="6 13" id="KW-0479">Metal-binding</keyword>
<evidence type="ECO:0000256" key="2">
    <source>
        <dbReference type="ARBA" id="ARBA00005594"/>
    </source>
</evidence>
<dbReference type="Pfam" id="PF01406">
    <property type="entry name" value="tRNA-synt_1e"/>
    <property type="match status" value="1"/>
</dbReference>
<dbReference type="InterPro" id="IPR015273">
    <property type="entry name" value="Cys-tRNA-synt_Ia_DALR"/>
</dbReference>
<evidence type="ECO:0000256" key="11">
    <source>
        <dbReference type="ARBA" id="ARBA00023146"/>
    </source>
</evidence>
<evidence type="ECO:0000256" key="9">
    <source>
        <dbReference type="ARBA" id="ARBA00022840"/>
    </source>
</evidence>
<evidence type="ECO:0000313" key="15">
    <source>
        <dbReference type="EMBL" id="CQR25988.1"/>
    </source>
</evidence>
<dbReference type="GO" id="GO:0008270">
    <property type="term" value="F:zinc ion binding"/>
    <property type="evidence" value="ECO:0007669"/>
    <property type="project" value="UniProtKB-UniRule"/>
</dbReference>
<dbReference type="HAMAP" id="MF_00041">
    <property type="entry name" value="Cys_tRNA_synth"/>
    <property type="match status" value="1"/>
</dbReference>
<dbReference type="GO" id="GO:0004817">
    <property type="term" value="F:cysteine-tRNA ligase activity"/>
    <property type="evidence" value="ECO:0007669"/>
    <property type="project" value="UniProtKB-UniRule"/>
</dbReference>
<feature type="domain" description="Cysteinyl-tRNA synthetase class Ia DALR" evidence="14">
    <location>
        <begin position="344"/>
        <end position="398"/>
    </location>
</feature>
<dbReference type="Gene3D" id="1.20.120.1910">
    <property type="entry name" value="Cysteine-tRNA ligase, C-terminal anti-codon recognition domain"/>
    <property type="match status" value="1"/>
</dbReference>
<dbReference type="InterPro" id="IPR024909">
    <property type="entry name" value="Cys-tRNA/MSH_ligase"/>
</dbReference>
<comment type="cofactor">
    <cofactor evidence="13">
        <name>Zn(2+)</name>
        <dbReference type="ChEBI" id="CHEBI:29105"/>
    </cofactor>
    <text evidence="13">Binds 1 zinc ion per subunit.</text>
</comment>
<evidence type="ECO:0000256" key="6">
    <source>
        <dbReference type="ARBA" id="ARBA00022723"/>
    </source>
</evidence>
<dbReference type="SMART" id="SM00840">
    <property type="entry name" value="DALR_2"/>
    <property type="match status" value="1"/>
</dbReference>
<feature type="short sequence motif" description="'KMSKS' region" evidence="13">
    <location>
        <begin position="268"/>
        <end position="272"/>
    </location>
</feature>
<proteinExistence type="inferred from homology"/>
<name>A0A0E4H691_9STRE</name>
<keyword evidence="5 13" id="KW-0436">Ligase</keyword>
<evidence type="ECO:0000256" key="7">
    <source>
        <dbReference type="ARBA" id="ARBA00022741"/>
    </source>
</evidence>
<protein>
    <recommendedName>
        <fullName evidence="13">Cysteine--tRNA ligase</fullName>
        <ecNumber evidence="13">6.1.1.16</ecNumber>
    </recommendedName>
    <alternativeName>
        <fullName evidence="13">Cysteinyl-tRNA synthetase</fullName>
        <shortName evidence="13">CysRS</shortName>
    </alternativeName>
</protein>
<dbReference type="OrthoDB" id="9815130at2"/>
<dbReference type="AlphaFoldDB" id="A0A0E4H691"/>
<dbReference type="InterPro" id="IPR015803">
    <property type="entry name" value="Cys-tRNA-ligase"/>
</dbReference>
<keyword evidence="4 13" id="KW-0963">Cytoplasm</keyword>
<organism evidence="15 16">
    <name type="scientific">Streptococcus varani</name>
    <dbReference type="NCBI Taxonomy" id="1608583"/>
    <lineage>
        <taxon>Bacteria</taxon>
        <taxon>Bacillati</taxon>
        <taxon>Bacillota</taxon>
        <taxon>Bacilli</taxon>
        <taxon>Lactobacillales</taxon>
        <taxon>Streptococcaceae</taxon>
        <taxon>Streptococcus</taxon>
    </lineage>
</organism>
<gene>
    <name evidence="13 15" type="primary">cysS</name>
    <name evidence="15" type="ORF">BN1356_02333</name>
</gene>
<dbReference type="NCBIfam" id="TIGR00435">
    <property type="entry name" value="cysS"/>
    <property type="match status" value="1"/>
</dbReference>
<evidence type="ECO:0000256" key="10">
    <source>
        <dbReference type="ARBA" id="ARBA00022917"/>
    </source>
</evidence>
<dbReference type="Gene3D" id="3.40.50.620">
    <property type="entry name" value="HUPs"/>
    <property type="match status" value="1"/>
</dbReference>
<dbReference type="CDD" id="cd00672">
    <property type="entry name" value="CysRS_core"/>
    <property type="match status" value="1"/>
</dbReference>
<comment type="subcellular location">
    <subcellularLocation>
        <location evidence="1 13">Cytoplasm</location>
    </subcellularLocation>
</comment>
<dbReference type="Pfam" id="PF23493">
    <property type="entry name" value="CysS_C"/>
    <property type="match status" value="1"/>
</dbReference>
<feature type="binding site" evidence="13">
    <location>
        <position position="240"/>
    </location>
    <ligand>
        <name>Zn(2+)</name>
        <dbReference type="ChEBI" id="CHEBI:29105"/>
    </ligand>
</feature>
<feature type="binding site" evidence="13">
    <location>
        <position position="271"/>
    </location>
    <ligand>
        <name>ATP</name>
        <dbReference type="ChEBI" id="CHEBI:30616"/>
    </ligand>
</feature>
<evidence type="ECO:0000256" key="4">
    <source>
        <dbReference type="ARBA" id="ARBA00022490"/>
    </source>
</evidence>
<comment type="subunit">
    <text evidence="3 13">Monomer.</text>
</comment>
<dbReference type="InterPro" id="IPR014729">
    <property type="entry name" value="Rossmann-like_a/b/a_fold"/>
</dbReference>
<keyword evidence="7 13" id="KW-0547">Nucleotide-binding</keyword>
<dbReference type="Proteomes" id="UP000198604">
    <property type="component" value="Unassembled WGS sequence"/>
</dbReference>
<evidence type="ECO:0000256" key="5">
    <source>
        <dbReference type="ARBA" id="ARBA00022598"/>
    </source>
</evidence>
<evidence type="ECO:0000256" key="12">
    <source>
        <dbReference type="ARBA" id="ARBA00047398"/>
    </source>
</evidence>
<keyword evidence="11 13" id="KW-0030">Aminoacyl-tRNA synthetase</keyword>
<dbReference type="PANTHER" id="PTHR10890">
    <property type="entry name" value="CYSTEINYL-TRNA SYNTHETASE"/>
    <property type="match status" value="1"/>
</dbReference>
<dbReference type="InterPro" id="IPR032678">
    <property type="entry name" value="tRNA-synt_1_cat_dom"/>
</dbReference>
<evidence type="ECO:0000313" key="16">
    <source>
        <dbReference type="Proteomes" id="UP000198604"/>
    </source>
</evidence>
<dbReference type="PANTHER" id="PTHR10890:SF3">
    <property type="entry name" value="CYSTEINE--TRNA LIGASE, CYTOPLASMIC"/>
    <property type="match status" value="1"/>
</dbReference>
<dbReference type="RefSeq" id="WP_093651487.1">
    <property type="nucleotide sequence ID" value="NZ_CTEN01000006.1"/>
</dbReference>
<keyword evidence="8 13" id="KW-0862">Zinc</keyword>
<dbReference type="InterPro" id="IPR009080">
    <property type="entry name" value="tRNAsynth_Ia_anticodon-bd"/>
</dbReference>
<feature type="binding site" evidence="13">
    <location>
        <position position="211"/>
    </location>
    <ligand>
        <name>Zn(2+)</name>
        <dbReference type="ChEBI" id="CHEBI:29105"/>
    </ligand>
</feature>
<evidence type="ECO:0000256" key="13">
    <source>
        <dbReference type="HAMAP-Rule" id="MF_00041"/>
    </source>
</evidence>
<dbReference type="SUPFAM" id="SSF52374">
    <property type="entry name" value="Nucleotidylyl transferase"/>
    <property type="match status" value="1"/>
</dbReference>
<dbReference type="GO" id="GO:0005829">
    <property type="term" value="C:cytosol"/>
    <property type="evidence" value="ECO:0007669"/>
    <property type="project" value="TreeGrafter"/>
</dbReference>
<keyword evidence="10 13" id="KW-0648">Protein biosynthesis</keyword>